<dbReference type="OrthoDB" id="3538665at2"/>
<sequence>MPVEFLSDEQAARYRCYYVAPGPEQIARFFYLRFADLAFVAQRRRPCNRLGCVVQLCTLRFLVTFPPDPLDLPTVVVDTLPAQLGAAPPEIEEHRKRISTRDDQQAKLLV</sequence>
<protein>
    <submittedName>
        <fullName evidence="2">DUF4158 domain-containing protein</fullName>
    </submittedName>
</protein>
<evidence type="ECO:0000259" key="1">
    <source>
        <dbReference type="Pfam" id="PF13700"/>
    </source>
</evidence>
<reference evidence="2 3" key="1">
    <citation type="submission" date="2019-04" db="EMBL/GenBank/DDBJ databases">
        <authorList>
            <person name="Feng G."/>
            <person name="Zhang J."/>
            <person name="Zhu H."/>
        </authorList>
    </citation>
    <scope>NUCLEOTIDE SEQUENCE [LARGE SCALE GENOMIC DNA]</scope>
    <source>
        <strain evidence="2 3">JCM 19491</strain>
    </source>
</reference>
<keyword evidence="3" id="KW-1185">Reference proteome</keyword>
<evidence type="ECO:0000313" key="2">
    <source>
        <dbReference type="EMBL" id="TGD77357.1"/>
    </source>
</evidence>
<evidence type="ECO:0000313" key="3">
    <source>
        <dbReference type="Proteomes" id="UP000298284"/>
    </source>
</evidence>
<dbReference type="Proteomes" id="UP000298284">
    <property type="component" value="Unassembled WGS sequence"/>
</dbReference>
<feature type="domain" description="DUF4158" evidence="1">
    <location>
        <begin position="5"/>
        <end position="109"/>
    </location>
</feature>
<gene>
    <name evidence="2" type="ORF">EU557_23635</name>
</gene>
<name>A0A4Z0MD92_9BACT</name>
<dbReference type="EMBL" id="SRKZ01000009">
    <property type="protein sequence ID" value="TGD77357.1"/>
    <property type="molecule type" value="Genomic_DNA"/>
</dbReference>
<dbReference type="AlphaFoldDB" id="A0A4Z0MD92"/>
<dbReference type="InterPro" id="IPR025296">
    <property type="entry name" value="DUF4158"/>
</dbReference>
<comment type="caution">
    <text evidence="2">The sequence shown here is derived from an EMBL/GenBank/DDBJ whole genome shotgun (WGS) entry which is preliminary data.</text>
</comment>
<proteinExistence type="predicted"/>
<dbReference type="Pfam" id="PF13700">
    <property type="entry name" value="DUF4158"/>
    <property type="match status" value="1"/>
</dbReference>
<dbReference type="RefSeq" id="WP_044019274.1">
    <property type="nucleotide sequence ID" value="NZ_SRKZ01000009.1"/>
</dbReference>
<accession>A0A4Z0MD92</accession>
<organism evidence="2 3">
    <name type="scientific">Hymenobacter wooponensis</name>
    <dbReference type="NCBI Taxonomy" id="1525360"/>
    <lineage>
        <taxon>Bacteria</taxon>
        <taxon>Pseudomonadati</taxon>
        <taxon>Bacteroidota</taxon>
        <taxon>Cytophagia</taxon>
        <taxon>Cytophagales</taxon>
        <taxon>Hymenobacteraceae</taxon>
        <taxon>Hymenobacter</taxon>
    </lineage>
</organism>